<name>A0A7J8GA08_ROUAE</name>
<dbReference type="Proteomes" id="UP000593571">
    <property type="component" value="Unassembled WGS sequence"/>
</dbReference>
<evidence type="ECO:0000313" key="2">
    <source>
        <dbReference type="Proteomes" id="UP000593571"/>
    </source>
</evidence>
<comment type="caution">
    <text evidence="1">The sequence shown here is derived from an EMBL/GenBank/DDBJ whole genome shotgun (WGS) entry which is preliminary data.</text>
</comment>
<accession>A0A7J8GA08</accession>
<sequence length="143" mass="15475">MKKRKNTDVLSTGQESCCRYHPPWKSVNKHAQHLNDETDATAAPAGTGLVHGAPRLRGLCAWEQRLLSPRAGPGDQTAAHGPASSALGAFRHFQVCTVPRSPQLLLRGSQLIAPRRHRGGHAGRRFGLRRGFSAAFAVILGAW</sequence>
<dbReference type="AlphaFoldDB" id="A0A7J8GA08"/>
<proteinExistence type="predicted"/>
<organism evidence="1 2">
    <name type="scientific">Rousettus aegyptiacus</name>
    <name type="common">Egyptian fruit bat</name>
    <name type="synonym">Pteropus aegyptiacus</name>
    <dbReference type="NCBI Taxonomy" id="9407"/>
    <lineage>
        <taxon>Eukaryota</taxon>
        <taxon>Metazoa</taxon>
        <taxon>Chordata</taxon>
        <taxon>Craniata</taxon>
        <taxon>Vertebrata</taxon>
        <taxon>Euteleostomi</taxon>
        <taxon>Mammalia</taxon>
        <taxon>Eutheria</taxon>
        <taxon>Laurasiatheria</taxon>
        <taxon>Chiroptera</taxon>
        <taxon>Yinpterochiroptera</taxon>
        <taxon>Pteropodoidea</taxon>
        <taxon>Pteropodidae</taxon>
        <taxon>Rousettinae</taxon>
        <taxon>Rousettus</taxon>
    </lineage>
</organism>
<protein>
    <submittedName>
        <fullName evidence="1">Uncharacterized protein</fullName>
    </submittedName>
</protein>
<keyword evidence="2" id="KW-1185">Reference proteome</keyword>
<dbReference type="EMBL" id="JACASE010000006">
    <property type="protein sequence ID" value="KAF6456954.1"/>
    <property type="molecule type" value="Genomic_DNA"/>
</dbReference>
<evidence type="ECO:0000313" key="1">
    <source>
        <dbReference type="EMBL" id="KAF6456954.1"/>
    </source>
</evidence>
<reference evidence="1 2" key="1">
    <citation type="journal article" date="2020" name="Nature">
        <title>Six reference-quality genomes reveal evolution of bat adaptations.</title>
        <authorList>
            <person name="Jebb D."/>
            <person name="Huang Z."/>
            <person name="Pippel M."/>
            <person name="Hughes G.M."/>
            <person name="Lavrichenko K."/>
            <person name="Devanna P."/>
            <person name="Winkler S."/>
            <person name="Jermiin L.S."/>
            <person name="Skirmuntt E.C."/>
            <person name="Katzourakis A."/>
            <person name="Burkitt-Gray L."/>
            <person name="Ray D.A."/>
            <person name="Sullivan K.A.M."/>
            <person name="Roscito J.G."/>
            <person name="Kirilenko B.M."/>
            <person name="Davalos L.M."/>
            <person name="Corthals A.P."/>
            <person name="Power M.L."/>
            <person name="Jones G."/>
            <person name="Ransome R.D."/>
            <person name="Dechmann D.K.N."/>
            <person name="Locatelli A.G."/>
            <person name="Puechmaille S.J."/>
            <person name="Fedrigo O."/>
            <person name="Jarvis E.D."/>
            <person name="Hiller M."/>
            <person name="Vernes S.C."/>
            <person name="Myers E.W."/>
            <person name="Teeling E.C."/>
        </authorList>
    </citation>
    <scope>NUCLEOTIDE SEQUENCE [LARGE SCALE GENOMIC DNA]</scope>
    <source>
        <strain evidence="1">MRouAeg1</strain>
        <tissue evidence="1">Muscle</tissue>
    </source>
</reference>
<gene>
    <name evidence="1" type="ORF">HJG63_011583</name>
</gene>